<reference evidence="3" key="1">
    <citation type="submission" date="2014-03" db="EMBL/GenBank/DDBJ databases">
        <title>The sialotranscriptome of Amblyomma triste, Amblyomma parvum and Amblyomma cajennense ticks, uncovered by 454-based RNA-seq.</title>
        <authorList>
            <person name="Garcia G.R."/>
            <person name="Gardinassi L.G."/>
            <person name="Ribeiro J.M."/>
            <person name="Anatriello E."/>
            <person name="Ferreira B.R."/>
            <person name="Moreira H.N."/>
            <person name="Mafra C."/>
            <person name="Olegario M.M."/>
            <person name="Szabo P.J."/>
            <person name="Miranda-Santos I.K."/>
            <person name="Maruyama S.R."/>
        </authorList>
    </citation>
    <scope>NUCLEOTIDE SEQUENCE</scope>
    <source>
        <strain evidence="3">Mato Grasso do Sul</strain>
        <tissue evidence="3">Salivary glands</tissue>
    </source>
</reference>
<evidence type="ECO:0000256" key="1">
    <source>
        <dbReference type="SAM" id="MobiDB-lite"/>
    </source>
</evidence>
<dbReference type="EMBL" id="GBBM01007452">
    <property type="protein sequence ID" value="JAC27966.1"/>
    <property type="molecule type" value="mRNA"/>
</dbReference>
<keyword evidence="2" id="KW-1133">Transmembrane helix</keyword>
<keyword evidence="2" id="KW-0472">Membrane</keyword>
<feature type="region of interest" description="Disordered" evidence="1">
    <location>
        <begin position="122"/>
        <end position="145"/>
    </location>
</feature>
<name>A0A023G1B6_AMBTT</name>
<keyword evidence="2" id="KW-0812">Transmembrane</keyword>
<dbReference type="AlphaFoldDB" id="A0A023G1B6"/>
<feature type="transmembrane region" description="Helical" evidence="2">
    <location>
        <begin position="13"/>
        <end position="34"/>
    </location>
</feature>
<proteinExistence type="evidence at transcript level"/>
<evidence type="ECO:0000256" key="2">
    <source>
        <dbReference type="SAM" id="Phobius"/>
    </source>
</evidence>
<protein>
    <submittedName>
        <fullName evidence="3">Putative secreted protein</fullName>
    </submittedName>
</protein>
<accession>A0A023G1B6</accession>
<evidence type="ECO:0000313" key="3">
    <source>
        <dbReference type="EMBL" id="JAC27966.1"/>
    </source>
</evidence>
<sequence>MGDLIVDSIMTPFSWYSLLPIIGFSIFLFLAVAYQRTEFYWITDKVQDVYRSLAARYSKNPQHSPESHVPWFIAGTSAPTHGMAMSMFQRQSPTGYPEEVGGAPSDAVLLNTAASQMDTPHQTVPLQGDAGDSGGNVHSASPIPALTKVSDMDEWNATV</sequence>
<organism evidence="3">
    <name type="scientific">Amblyomma triste</name>
    <name type="common">Neotropical tick</name>
    <dbReference type="NCBI Taxonomy" id="251400"/>
    <lineage>
        <taxon>Eukaryota</taxon>
        <taxon>Metazoa</taxon>
        <taxon>Ecdysozoa</taxon>
        <taxon>Arthropoda</taxon>
        <taxon>Chelicerata</taxon>
        <taxon>Arachnida</taxon>
        <taxon>Acari</taxon>
        <taxon>Parasitiformes</taxon>
        <taxon>Ixodida</taxon>
        <taxon>Ixodoidea</taxon>
        <taxon>Ixodidae</taxon>
        <taxon>Amblyomminae</taxon>
        <taxon>Amblyomma</taxon>
    </lineage>
</organism>